<dbReference type="Proteomes" id="UP001600888">
    <property type="component" value="Unassembled WGS sequence"/>
</dbReference>
<proteinExistence type="predicted"/>
<evidence type="ECO:0000313" key="1">
    <source>
        <dbReference type="EMBL" id="KAL2290778.1"/>
    </source>
</evidence>
<protein>
    <recommendedName>
        <fullName evidence="3">Secreted protein</fullName>
    </recommendedName>
</protein>
<evidence type="ECO:0008006" key="3">
    <source>
        <dbReference type="Google" id="ProtNLM"/>
    </source>
</evidence>
<reference evidence="1 2" key="1">
    <citation type="submission" date="2024-03" db="EMBL/GenBank/DDBJ databases">
        <title>A high-quality draft genome sequence of Diaporthe vaccinii, a causative agent of upright dieback and viscid rot disease in cranberry plants.</title>
        <authorList>
            <person name="Sarrasin M."/>
            <person name="Lang B.F."/>
            <person name="Burger G."/>
        </authorList>
    </citation>
    <scope>NUCLEOTIDE SEQUENCE [LARGE SCALE GENOMIC DNA]</scope>
    <source>
        <strain evidence="1 2">IS7</strain>
    </source>
</reference>
<gene>
    <name evidence="1" type="ORF">FJTKL_14758</name>
</gene>
<accession>A0ABR4F7X6</accession>
<evidence type="ECO:0000313" key="2">
    <source>
        <dbReference type="Proteomes" id="UP001600888"/>
    </source>
</evidence>
<sequence length="91" mass="9903">MRELLSPFSLDIHLSISLLSHITALLCCSSPVLGPLQQVSPESRILSHTRLRTDRDLVTCKCKPAKSAGAVARETSIITPPLSPNFSYCLV</sequence>
<organism evidence="1 2">
    <name type="scientific">Diaporthe vaccinii</name>
    <dbReference type="NCBI Taxonomy" id="105482"/>
    <lineage>
        <taxon>Eukaryota</taxon>
        <taxon>Fungi</taxon>
        <taxon>Dikarya</taxon>
        <taxon>Ascomycota</taxon>
        <taxon>Pezizomycotina</taxon>
        <taxon>Sordariomycetes</taxon>
        <taxon>Sordariomycetidae</taxon>
        <taxon>Diaporthales</taxon>
        <taxon>Diaporthaceae</taxon>
        <taxon>Diaporthe</taxon>
        <taxon>Diaporthe eres species complex</taxon>
    </lineage>
</organism>
<name>A0ABR4F7X6_9PEZI</name>
<dbReference type="EMBL" id="JBAWTH010000008">
    <property type="protein sequence ID" value="KAL2290778.1"/>
    <property type="molecule type" value="Genomic_DNA"/>
</dbReference>
<keyword evidence="2" id="KW-1185">Reference proteome</keyword>
<comment type="caution">
    <text evidence="1">The sequence shown here is derived from an EMBL/GenBank/DDBJ whole genome shotgun (WGS) entry which is preliminary data.</text>
</comment>